<evidence type="ECO:0000313" key="2">
    <source>
        <dbReference type="Proteomes" id="UP000306319"/>
    </source>
</evidence>
<dbReference type="Proteomes" id="UP000306319">
    <property type="component" value="Unassembled WGS sequence"/>
</dbReference>
<keyword evidence="2" id="KW-1185">Reference proteome</keyword>
<reference evidence="1" key="1">
    <citation type="submission" date="2019-04" db="EMBL/GenBank/DDBJ databases">
        <title>Microbes associate with the intestines of laboratory mice.</title>
        <authorList>
            <person name="Navarre W."/>
            <person name="Wong E."/>
            <person name="Huang K."/>
            <person name="Tropini C."/>
            <person name="Ng K."/>
            <person name="Yu B."/>
        </authorList>
    </citation>
    <scope>NUCLEOTIDE SEQUENCE</scope>
    <source>
        <strain evidence="1">NM04_E33</strain>
    </source>
</reference>
<protein>
    <submittedName>
        <fullName evidence="1">N-acyl-D-glucosamine 2-epimerase</fullName>
    </submittedName>
</protein>
<sequence>MMDNSVIKKLSEELADNLNNNILPYWLRLEDPAGGYFGRKDSSETLHPEEPRGCILNARILWTFAAAARATGNQEYADAARRQFAWFTKHFIDPEYGGCYWSVNADDTPLDTKKQFYAIAFSIYALSEYYMLTKDEKALNTAIDLFHIIETHSRDHNGEGYFEATTRDWQPIGDMRLSDKDLNSSKTMNTHLHILEGYTNLLRVWRTDESIEATASLLRLFNDTIVDKDSNHMGLFFDDNMQRVDHAISYGHDIEASWLMLEAAEVIGNKALYEETKEVTRKLALAALEGLQPDGSLIYERHEDGRLDSERHWWVQAENIVGLTYLARYHDMPEALDKALRCWDYVKANIVDTENGEWWWSRLPDGTINRREDKAGFWKCPYHNSRMCLETLRQLPNIKIHHAHHAITS</sequence>
<gene>
    <name evidence="1" type="ORF">E5331_13415</name>
</gene>
<accession>A0AC61REZ4</accession>
<proteinExistence type="predicted"/>
<dbReference type="EMBL" id="SRYB01000021">
    <property type="protein sequence ID" value="TGY77700.1"/>
    <property type="molecule type" value="Genomic_DNA"/>
</dbReference>
<evidence type="ECO:0000313" key="1">
    <source>
        <dbReference type="EMBL" id="TGY77700.1"/>
    </source>
</evidence>
<comment type="caution">
    <text evidence="1">The sequence shown here is derived from an EMBL/GenBank/DDBJ whole genome shotgun (WGS) entry which is preliminary data.</text>
</comment>
<name>A0AC61REZ4_9BACT</name>
<organism evidence="1 2">
    <name type="scientific">Lepagella muris</name>
    <dbReference type="NCBI Taxonomy" id="3032870"/>
    <lineage>
        <taxon>Bacteria</taxon>
        <taxon>Pseudomonadati</taxon>
        <taxon>Bacteroidota</taxon>
        <taxon>Bacteroidia</taxon>
        <taxon>Bacteroidales</taxon>
        <taxon>Muribaculaceae</taxon>
        <taxon>Lepagella</taxon>
    </lineage>
</organism>